<name>A0A8X8W2V6_SALSN</name>
<evidence type="ECO:0000313" key="2">
    <source>
        <dbReference type="Proteomes" id="UP000298416"/>
    </source>
</evidence>
<proteinExistence type="predicted"/>
<keyword evidence="2" id="KW-1185">Reference proteome</keyword>
<comment type="caution">
    <text evidence="1">The sequence shown here is derived from an EMBL/GenBank/DDBJ whole genome shotgun (WGS) entry which is preliminary data.</text>
</comment>
<gene>
    <name evidence="1" type="ORF">SASPL_152061</name>
</gene>
<evidence type="ECO:0000313" key="1">
    <source>
        <dbReference type="EMBL" id="KAG6386884.1"/>
    </source>
</evidence>
<organism evidence="1">
    <name type="scientific">Salvia splendens</name>
    <name type="common">Scarlet sage</name>
    <dbReference type="NCBI Taxonomy" id="180675"/>
    <lineage>
        <taxon>Eukaryota</taxon>
        <taxon>Viridiplantae</taxon>
        <taxon>Streptophyta</taxon>
        <taxon>Embryophyta</taxon>
        <taxon>Tracheophyta</taxon>
        <taxon>Spermatophyta</taxon>
        <taxon>Magnoliopsida</taxon>
        <taxon>eudicotyledons</taxon>
        <taxon>Gunneridae</taxon>
        <taxon>Pentapetalae</taxon>
        <taxon>asterids</taxon>
        <taxon>lamiids</taxon>
        <taxon>Lamiales</taxon>
        <taxon>Lamiaceae</taxon>
        <taxon>Nepetoideae</taxon>
        <taxon>Mentheae</taxon>
        <taxon>Salviinae</taxon>
        <taxon>Salvia</taxon>
        <taxon>Salvia subgen. Calosphace</taxon>
        <taxon>core Calosphace</taxon>
    </lineage>
</organism>
<dbReference type="AlphaFoldDB" id="A0A8X8W2V6"/>
<protein>
    <submittedName>
        <fullName evidence="1">Uncharacterized protein</fullName>
    </submittedName>
</protein>
<accession>A0A8X8W2V6</accession>
<dbReference type="Proteomes" id="UP000298416">
    <property type="component" value="Unassembled WGS sequence"/>
</dbReference>
<reference evidence="1" key="2">
    <citation type="submission" date="2020-08" db="EMBL/GenBank/DDBJ databases">
        <title>Plant Genome Project.</title>
        <authorList>
            <person name="Zhang R.-G."/>
        </authorList>
    </citation>
    <scope>NUCLEOTIDE SEQUENCE</scope>
    <source>
        <strain evidence="1">Huo1</strain>
        <tissue evidence="1">Leaf</tissue>
    </source>
</reference>
<reference evidence="1" key="1">
    <citation type="submission" date="2018-01" db="EMBL/GenBank/DDBJ databases">
        <authorList>
            <person name="Mao J.F."/>
        </authorList>
    </citation>
    <scope>NUCLEOTIDE SEQUENCE</scope>
    <source>
        <strain evidence="1">Huo1</strain>
        <tissue evidence="1">Leaf</tissue>
    </source>
</reference>
<dbReference type="EMBL" id="PNBA02000021">
    <property type="protein sequence ID" value="KAG6386884.1"/>
    <property type="molecule type" value="Genomic_DNA"/>
</dbReference>
<sequence length="131" mass="14635">MDLTWDLHAGRHVKIRADLLCGRLPQREVAATPAAIDRVLTAAQIAFSTELVHTIPIHTKQEILLPLTAQPHLPPLFTTRRCPICLSYWCKVLEKLKCSVLKLSETRCNVILPHSNPCEIFSLSLNLCGCS</sequence>